<reference evidence="2" key="2">
    <citation type="submission" date="2018-08" db="UniProtKB">
        <authorList>
            <consortium name="EnsemblPlants"/>
        </authorList>
    </citation>
    <scope>IDENTIFICATION</scope>
    <source>
        <strain evidence="2">Yugu1</strain>
    </source>
</reference>
<dbReference type="HOGENOM" id="CLU_2946089_0_0_1"/>
<proteinExistence type="predicted"/>
<dbReference type="EnsemblPlants" id="KQK99642">
    <property type="protein sequence ID" value="KQK99642"/>
    <property type="gene ID" value="SETIT_012809mg"/>
</dbReference>
<evidence type="ECO:0000313" key="3">
    <source>
        <dbReference type="Proteomes" id="UP000004995"/>
    </source>
</evidence>
<dbReference type="InParanoid" id="K3YEZ2"/>
<feature type="region of interest" description="Disordered" evidence="1">
    <location>
        <begin position="1"/>
        <end position="22"/>
    </location>
</feature>
<dbReference type="Proteomes" id="UP000004995">
    <property type="component" value="Unassembled WGS sequence"/>
</dbReference>
<dbReference type="EMBL" id="AGNK02004563">
    <property type="status" value="NOT_ANNOTATED_CDS"/>
    <property type="molecule type" value="Genomic_DNA"/>
</dbReference>
<dbReference type="Gramene" id="KQK99642">
    <property type="protein sequence ID" value="KQK99642"/>
    <property type="gene ID" value="SETIT_012809mg"/>
</dbReference>
<evidence type="ECO:0000313" key="2">
    <source>
        <dbReference type="EnsemblPlants" id="KQK99642"/>
    </source>
</evidence>
<keyword evidence="3" id="KW-1185">Reference proteome</keyword>
<name>K3YEZ2_SETIT</name>
<protein>
    <submittedName>
        <fullName evidence="2">Uncharacterized protein</fullName>
    </submittedName>
</protein>
<accession>K3YEZ2</accession>
<reference evidence="3" key="1">
    <citation type="journal article" date="2012" name="Nat. Biotechnol.">
        <title>Reference genome sequence of the model plant Setaria.</title>
        <authorList>
            <person name="Bennetzen J.L."/>
            <person name="Schmutz J."/>
            <person name="Wang H."/>
            <person name="Percifield R."/>
            <person name="Hawkins J."/>
            <person name="Pontaroli A.C."/>
            <person name="Estep M."/>
            <person name="Feng L."/>
            <person name="Vaughn J.N."/>
            <person name="Grimwood J."/>
            <person name="Jenkins J."/>
            <person name="Barry K."/>
            <person name="Lindquist E."/>
            <person name="Hellsten U."/>
            <person name="Deshpande S."/>
            <person name="Wang X."/>
            <person name="Wu X."/>
            <person name="Mitros T."/>
            <person name="Triplett J."/>
            <person name="Yang X."/>
            <person name="Ye C.Y."/>
            <person name="Mauro-Herrera M."/>
            <person name="Wang L."/>
            <person name="Li P."/>
            <person name="Sharma M."/>
            <person name="Sharma R."/>
            <person name="Ronald P.C."/>
            <person name="Panaud O."/>
            <person name="Kellogg E.A."/>
            <person name="Brutnell T.P."/>
            <person name="Doust A.N."/>
            <person name="Tuskan G.A."/>
            <person name="Rokhsar D."/>
            <person name="Devos K.M."/>
        </authorList>
    </citation>
    <scope>NUCLEOTIDE SEQUENCE [LARGE SCALE GENOMIC DNA]</scope>
    <source>
        <strain evidence="3">cv. Yugu1</strain>
    </source>
</reference>
<feature type="compositionally biased region" description="Gly residues" evidence="1">
    <location>
        <begin position="1"/>
        <end position="14"/>
    </location>
</feature>
<sequence length="60" mass="6468">MGTGGSGHQDGGGTADEEAAAEVKRLARSERTRFELRSSPLVESQSSLLHISRNNYTCFV</sequence>
<dbReference type="AlphaFoldDB" id="K3YEZ2"/>
<organism evidence="2 3">
    <name type="scientific">Setaria italica</name>
    <name type="common">Foxtail millet</name>
    <name type="synonym">Panicum italicum</name>
    <dbReference type="NCBI Taxonomy" id="4555"/>
    <lineage>
        <taxon>Eukaryota</taxon>
        <taxon>Viridiplantae</taxon>
        <taxon>Streptophyta</taxon>
        <taxon>Embryophyta</taxon>
        <taxon>Tracheophyta</taxon>
        <taxon>Spermatophyta</taxon>
        <taxon>Magnoliopsida</taxon>
        <taxon>Liliopsida</taxon>
        <taxon>Poales</taxon>
        <taxon>Poaceae</taxon>
        <taxon>PACMAD clade</taxon>
        <taxon>Panicoideae</taxon>
        <taxon>Panicodae</taxon>
        <taxon>Paniceae</taxon>
        <taxon>Cenchrinae</taxon>
        <taxon>Setaria</taxon>
    </lineage>
</organism>
<evidence type="ECO:0000256" key="1">
    <source>
        <dbReference type="SAM" id="MobiDB-lite"/>
    </source>
</evidence>